<dbReference type="InterPro" id="IPR003838">
    <property type="entry name" value="ABC3_permease_C"/>
</dbReference>
<dbReference type="Pfam" id="PF02687">
    <property type="entry name" value="FtsX"/>
    <property type="match status" value="1"/>
</dbReference>
<evidence type="ECO:0000313" key="8">
    <source>
        <dbReference type="EMBL" id="TCP36466.1"/>
    </source>
</evidence>
<proteinExistence type="predicted"/>
<feature type="transmembrane region" description="Helical" evidence="6">
    <location>
        <begin position="262"/>
        <end position="285"/>
    </location>
</feature>
<evidence type="ECO:0000256" key="1">
    <source>
        <dbReference type="ARBA" id="ARBA00004651"/>
    </source>
</evidence>
<protein>
    <submittedName>
        <fullName evidence="8">Cell division transport system permease protein</fullName>
    </submittedName>
</protein>
<keyword evidence="8" id="KW-0131">Cell cycle</keyword>
<dbReference type="PANTHER" id="PTHR47755:SF1">
    <property type="entry name" value="CELL DIVISION PROTEIN FTSX"/>
    <property type="match status" value="1"/>
</dbReference>
<feature type="domain" description="ABC3 transporter permease C-terminal" evidence="7">
    <location>
        <begin position="170"/>
        <end position="283"/>
    </location>
</feature>
<accession>A0A4V6NQV9</accession>
<evidence type="ECO:0000313" key="9">
    <source>
        <dbReference type="Proteomes" id="UP000295399"/>
    </source>
</evidence>
<feature type="transmembrane region" description="Helical" evidence="6">
    <location>
        <begin position="20"/>
        <end position="41"/>
    </location>
</feature>
<comment type="subcellular location">
    <subcellularLocation>
        <location evidence="1">Cell membrane</location>
        <topology evidence="1">Multi-pass membrane protein</topology>
    </subcellularLocation>
</comment>
<keyword evidence="5 6" id="KW-0472">Membrane</keyword>
<dbReference type="Proteomes" id="UP000295399">
    <property type="component" value="Unassembled WGS sequence"/>
</dbReference>
<keyword evidence="2" id="KW-1003">Cell membrane</keyword>
<evidence type="ECO:0000256" key="3">
    <source>
        <dbReference type="ARBA" id="ARBA00022692"/>
    </source>
</evidence>
<organism evidence="8 9">
    <name type="scientific">Rhodothalassium salexigens DSM 2132</name>
    <dbReference type="NCBI Taxonomy" id="1188247"/>
    <lineage>
        <taxon>Bacteria</taxon>
        <taxon>Pseudomonadati</taxon>
        <taxon>Pseudomonadota</taxon>
        <taxon>Alphaproteobacteria</taxon>
        <taxon>Rhodothalassiales</taxon>
        <taxon>Rhodothalassiaceae</taxon>
        <taxon>Rhodothalassium</taxon>
    </lineage>
</organism>
<dbReference type="InterPro" id="IPR004513">
    <property type="entry name" value="FtsX"/>
</dbReference>
<evidence type="ECO:0000256" key="6">
    <source>
        <dbReference type="SAM" id="Phobius"/>
    </source>
</evidence>
<dbReference type="AlphaFoldDB" id="A0A4V6NQV9"/>
<dbReference type="PANTHER" id="PTHR47755">
    <property type="entry name" value="CELL DIVISION PROTEIN FTSX"/>
    <property type="match status" value="1"/>
</dbReference>
<reference evidence="8 9" key="1">
    <citation type="submission" date="2019-03" db="EMBL/GenBank/DDBJ databases">
        <title>Genomic Encyclopedia of Type Strains, Phase IV (KMG-IV): sequencing the most valuable type-strain genomes for metagenomic binning, comparative biology and taxonomic classification.</title>
        <authorList>
            <person name="Goeker M."/>
        </authorList>
    </citation>
    <scope>NUCLEOTIDE SEQUENCE [LARGE SCALE GENOMIC DNA]</scope>
    <source>
        <strain evidence="8 9">DSM 2132</strain>
    </source>
</reference>
<comment type="caution">
    <text evidence="8">The sequence shown here is derived from an EMBL/GenBank/DDBJ whole genome shotgun (WGS) entry which is preliminary data.</text>
</comment>
<dbReference type="FunCoup" id="A0A4V6NQV9">
    <property type="interactions" value="150"/>
</dbReference>
<gene>
    <name evidence="8" type="ORF">EV659_103358</name>
</gene>
<dbReference type="GO" id="GO:0005886">
    <property type="term" value="C:plasma membrane"/>
    <property type="evidence" value="ECO:0007669"/>
    <property type="project" value="UniProtKB-SubCell"/>
</dbReference>
<sequence>MRGLVPVRFLPRGKSRGGLVPWVIAVMMYLCGLAMVAGLSLQGALAGWASGLERKATVQIVEPDPDASRRIQRAALATLRTMPGVEAVRVLPDDEVADLLAPWLGADVAQAGLPVPALIDVTFAPGRRVDMGAVRARLAARAPGAEIDDHARWLGRLYDLSALLQTLSWAVVVLVLVATAAIVVFGTRAGLASQQRAVRIMHLMGAEDRTIAGEFQFQALMDGLKGGLGGTVLCLITLYALSRLVQGIGGGLLPQLGLGGPALLALLALPLFAALLTLITARWTVMRTLDDLV</sequence>
<keyword evidence="8" id="KW-0132">Cell division</keyword>
<dbReference type="InParanoid" id="A0A4V6NQV9"/>
<name>A0A4V6NQV9_RHOSA</name>
<keyword evidence="3 6" id="KW-0812">Transmembrane</keyword>
<evidence type="ECO:0000256" key="2">
    <source>
        <dbReference type="ARBA" id="ARBA00022475"/>
    </source>
</evidence>
<feature type="transmembrane region" description="Helical" evidence="6">
    <location>
        <begin position="167"/>
        <end position="191"/>
    </location>
</feature>
<dbReference type="EMBL" id="SLXO01000003">
    <property type="protein sequence ID" value="TCP36466.1"/>
    <property type="molecule type" value="Genomic_DNA"/>
</dbReference>
<keyword evidence="4 6" id="KW-1133">Transmembrane helix</keyword>
<evidence type="ECO:0000256" key="4">
    <source>
        <dbReference type="ARBA" id="ARBA00022989"/>
    </source>
</evidence>
<dbReference type="GO" id="GO:0032153">
    <property type="term" value="C:cell division site"/>
    <property type="evidence" value="ECO:0007669"/>
    <property type="project" value="TreeGrafter"/>
</dbReference>
<evidence type="ECO:0000256" key="5">
    <source>
        <dbReference type="ARBA" id="ARBA00023136"/>
    </source>
</evidence>
<dbReference type="GO" id="GO:0051301">
    <property type="term" value="P:cell division"/>
    <property type="evidence" value="ECO:0007669"/>
    <property type="project" value="UniProtKB-KW"/>
</dbReference>
<evidence type="ECO:0000259" key="7">
    <source>
        <dbReference type="Pfam" id="PF02687"/>
    </source>
</evidence>
<feature type="transmembrane region" description="Helical" evidence="6">
    <location>
        <begin position="224"/>
        <end position="242"/>
    </location>
</feature>
<keyword evidence="9" id="KW-1185">Reference proteome</keyword>